<reference evidence="2" key="1">
    <citation type="submission" date="2019-08" db="EMBL/GenBank/DDBJ databases">
        <authorList>
            <person name="Kucharzyk K."/>
            <person name="Murdoch R.W."/>
            <person name="Higgins S."/>
            <person name="Loffler F."/>
        </authorList>
    </citation>
    <scope>NUCLEOTIDE SEQUENCE</scope>
</reference>
<dbReference type="EMBL" id="VSSQ01007119">
    <property type="protein sequence ID" value="MPM34909.1"/>
    <property type="molecule type" value="Genomic_DNA"/>
</dbReference>
<evidence type="ECO:0000313" key="2">
    <source>
        <dbReference type="EMBL" id="MPM34909.1"/>
    </source>
</evidence>
<dbReference type="AlphaFoldDB" id="A0A644Z2Y7"/>
<accession>A0A644Z2Y7</accession>
<sequence>MAIILLVAVIALAVTSCGNTSQKGVMHSEVYTVSRGDTLWDISAKYIDRNTHGSRDIREFYCGIIENNWQVFEGRRHGDVHAGDKLTITWWTKE</sequence>
<dbReference type="Pfam" id="PF01476">
    <property type="entry name" value="LysM"/>
    <property type="match status" value="1"/>
</dbReference>
<dbReference type="CDD" id="cd00118">
    <property type="entry name" value="LysM"/>
    <property type="match status" value="1"/>
</dbReference>
<gene>
    <name evidence="2" type="ORF">SDC9_81499</name>
</gene>
<evidence type="ECO:0000259" key="1">
    <source>
        <dbReference type="Pfam" id="PF01476"/>
    </source>
</evidence>
<dbReference type="Gene3D" id="3.10.350.10">
    <property type="entry name" value="LysM domain"/>
    <property type="match status" value="1"/>
</dbReference>
<dbReference type="InterPro" id="IPR018392">
    <property type="entry name" value="LysM"/>
</dbReference>
<dbReference type="InterPro" id="IPR036779">
    <property type="entry name" value="LysM_dom_sf"/>
</dbReference>
<feature type="domain" description="LysM" evidence="1">
    <location>
        <begin position="31"/>
        <end position="46"/>
    </location>
</feature>
<name>A0A644Z2Y7_9ZZZZ</name>
<protein>
    <recommendedName>
        <fullName evidence="1">LysM domain-containing protein</fullName>
    </recommendedName>
</protein>
<proteinExistence type="predicted"/>
<comment type="caution">
    <text evidence="2">The sequence shown here is derived from an EMBL/GenBank/DDBJ whole genome shotgun (WGS) entry which is preliminary data.</text>
</comment>
<organism evidence="2">
    <name type="scientific">bioreactor metagenome</name>
    <dbReference type="NCBI Taxonomy" id="1076179"/>
    <lineage>
        <taxon>unclassified sequences</taxon>
        <taxon>metagenomes</taxon>
        <taxon>ecological metagenomes</taxon>
    </lineage>
</organism>